<keyword evidence="2" id="KW-1185">Reference proteome</keyword>
<comment type="caution">
    <text evidence="1">The sequence shown here is derived from an EMBL/GenBank/DDBJ whole genome shotgun (WGS) entry which is preliminary data.</text>
</comment>
<organism evidence="1 2">
    <name type="scientific">Gigaspora margarita</name>
    <dbReference type="NCBI Taxonomy" id="4874"/>
    <lineage>
        <taxon>Eukaryota</taxon>
        <taxon>Fungi</taxon>
        <taxon>Fungi incertae sedis</taxon>
        <taxon>Mucoromycota</taxon>
        <taxon>Glomeromycotina</taxon>
        <taxon>Glomeromycetes</taxon>
        <taxon>Diversisporales</taxon>
        <taxon>Gigasporaceae</taxon>
        <taxon>Gigaspora</taxon>
    </lineage>
</organism>
<name>A0ABN7VY39_GIGMA</name>
<reference evidence="1 2" key="1">
    <citation type="submission" date="2021-06" db="EMBL/GenBank/DDBJ databases">
        <authorList>
            <person name="Kallberg Y."/>
            <person name="Tangrot J."/>
            <person name="Rosling A."/>
        </authorList>
    </citation>
    <scope>NUCLEOTIDE SEQUENCE [LARGE SCALE GENOMIC DNA]</scope>
    <source>
        <strain evidence="1 2">120-4 pot B 10/14</strain>
    </source>
</reference>
<accession>A0ABN7VY39</accession>
<proteinExistence type="predicted"/>
<dbReference type="EMBL" id="CAJVQB010025414">
    <property type="protein sequence ID" value="CAG8806285.1"/>
    <property type="molecule type" value="Genomic_DNA"/>
</dbReference>
<dbReference type="Proteomes" id="UP000789901">
    <property type="component" value="Unassembled WGS sequence"/>
</dbReference>
<evidence type="ECO:0000313" key="1">
    <source>
        <dbReference type="EMBL" id="CAG8806285.1"/>
    </source>
</evidence>
<protein>
    <submittedName>
        <fullName evidence="1">14671_t:CDS:1</fullName>
    </submittedName>
</protein>
<evidence type="ECO:0000313" key="2">
    <source>
        <dbReference type="Proteomes" id="UP000789901"/>
    </source>
</evidence>
<gene>
    <name evidence="1" type="ORF">GMARGA_LOCUS24262</name>
</gene>
<sequence>MTDQVVNCEVSTSYAVNAETSASHANNAEADTLCDNDDVDSFLKAYSQYNGFVIIKKRAEQHDDGTIKHRSFGYEFGKKYIPKKALILMFTIIDVQSKDVMAY</sequence>